<evidence type="ECO:0008006" key="4">
    <source>
        <dbReference type="Google" id="ProtNLM"/>
    </source>
</evidence>
<gene>
    <name evidence="2" type="ORF">DI579_03555</name>
</gene>
<dbReference type="EMBL" id="QFOZ01000003">
    <property type="protein sequence ID" value="PZP89284.1"/>
    <property type="molecule type" value="Genomic_DNA"/>
</dbReference>
<dbReference type="AlphaFoldDB" id="A0A2W5IG41"/>
<evidence type="ECO:0000313" key="3">
    <source>
        <dbReference type="Proteomes" id="UP000248606"/>
    </source>
</evidence>
<reference evidence="2 3" key="1">
    <citation type="submission" date="2017-08" db="EMBL/GenBank/DDBJ databases">
        <title>Infants hospitalized years apart are colonized by the same room-sourced microbial strains.</title>
        <authorList>
            <person name="Brooks B."/>
            <person name="Olm M.R."/>
            <person name="Firek B.A."/>
            <person name="Baker R."/>
            <person name="Thomas B.C."/>
            <person name="Morowitz M.J."/>
            <person name="Banfield J.F."/>
        </authorList>
    </citation>
    <scope>NUCLEOTIDE SEQUENCE [LARGE SCALE GENOMIC DNA]</scope>
    <source>
        <strain evidence="2">S2_006_000_R1_57</strain>
    </source>
</reference>
<organism evidence="2 3">
    <name type="scientific">Lawsonella clevelandensis</name>
    <dbReference type="NCBI Taxonomy" id="1528099"/>
    <lineage>
        <taxon>Bacteria</taxon>
        <taxon>Bacillati</taxon>
        <taxon>Actinomycetota</taxon>
        <taxon>Actinomycetes</taxon>
        <taxon>Mycobacteriales</taxon>
        <taxon>Lawsonellaceae</taxon>
        <taxon>Lawsonella</taxon>
    </lineage>
</organism>
<proteinExistence type="predicted"/>
<protein>
    <recommendedName>
        <fullName evidence="4">Mycothiol system anti-sigma-R factor</fullName>
    </recommendedName>
</protein>
<accession>A0A2W5IG41</accession>
<comment type="caution">
    <text evidence="2">The sequence shown here is derived from an EMBL/GenBank/DDBJ whole genome shotgun (WGS) entry which is preliminary data.</text>
</comment>
<sequence>MVVYDVHRLLHELTDDDKAQRVRQELSECPCGTELIEMEGKLRRKLHTACEEHAPDSVRERLCEHVHQWSHESQASCAADYSERTDKQDDDQQNNQDASK</sequence>
<evidence type="ECO:0000313" key="2">
    <source>
        <dbReference type="EMBL" id="PZP89284.1"/>
    </source>
</evidence>
<name>A0A2W5IG41_9ACTN</name>
<evidence type="ECO:0000256" key="1">
    <source>
        <dbReference type="SAM" id="MobiDB-lite"/>
    </source>
</evidence>
<dbReference type="Proteomes" id="UP000248606">
    <property type="component" value="Unassembled WGS sequence"/>
</dbReference>
<feature type="region of interest" description="Disordered" evidence="1">
    <location>
        <begin position="74"/>
        <end position="100"/>
    </location>
</feature>